<keyword evidence="3" id="KW-1185">Reference proteome</keyword>
<evidence type="ECO:0000259" key="1">
    <source>
        <dbReference type="PROSITE" id="PS51186"/>
    </source>
</evidence>
<keyword evidence="2" id="KW-0687">Ribonucleoprotein</keyword>
<name>A0A1W1ZEQ1_9SPHI</name>
<gene>
    <name evidence="2" type="ORF">SAMN04488524_0662</name>
</gene>
<dbReference type="OrthoDB" id="9797178at2"/>
<dbReference type="GO" id="GO:0005840">
    <property type="term" value="C:ribosome"/>
    <property type="evidence" value="ECO:0007669"/>
    <property type="project" value="UniProtKB-KW"/>
</dbReference>
<evidence type="ECO:0000313" key="2">
    <source>
        <dbReference type="EMBL" id="SMC46940.1"/>
    </source>
</evidence>
<accession>A0A1W1ZEQ1</accession>
<dbReference type="RefSeq" id="WP_084236979.1">
    <property type="nucleotide sequence ID" value="NZ_FWXT01000001.1"/>
</dbReference>
<dbReference type="CDD" id="cd04301">
    <property type="entry name" value="NAT_SF"/>
    <property type="match status" value="1"/>
</dbReference>
<dbReference type="SUPFAM" id="SSF55729">
    <property type="entry name" value="Acyl-CoA N-acyltransferases (Nat)"/>
    <property type="match status" value="1"/>
</dbReference>
<dbReference type="AlphaFoldDB" id="A0A1W1ZEQ1"/>
<dbReference type="EMBL" id="FWXT01000001">
    <property type="protein sequence ID" value="SMC46940.1"/>
    <property type="molecule type" value="Genomic_DNA"/>
</dbReference>
<protein>
    <submittedName>
        <fullName evidence="2">Ribosomal protein S18 acetylase RimI</fullName>
    </submittedName>
</protein>
<dbReference type="Gene3D" id="3.40.630.30">
    <property type="match status" value="1"/>
</dbReference>
<dbReference type="GO" id="GO:0016747">
    <property type="term" value="F:acyltransferase activity, transferring groups other than amino-acyl groups"/>
    <property type="evidence" value="ECO:0007669"/>
    <property type="project" value="InterPro"/>
</dbReference>
<dbReference type="InterPro" id="IPR000182">
    <property type="entry name" value="GNAT_dom"/>
</dbReference>
<dbReference type="STRING" id="151894.SAMN04488524_0662"/>
<feature type="domain" description="N-acetyltransferase" evidence="1">
    <location>
        <begin position="4"/>
        <end position="147"/>
    </location>
</feature>
<keyword evidence="2" id="KW-0689">Ribosomal protein</keyword>
<reference evidence="3" key="1">
    <citation type="submission" date="2017-04" db="EMBL/GenBank/DDBJ databases">
        <authorList>
            <person name="Varghese N."/>
            <person name="Submissions S."/>
        </authorList>
    </citation>
    <scope>NUCLEOTIDE SEQUENCE [LARGE SCALE GENOMIC DNA]</scope>
    <source>
        <strain evidence="3">DSM 12126</strain>
    </source>
</reference>
<dbReference type="Proteomes" id="UP000192756">
    <property type="component" value="Unassembled WGS sequence"/>
</dbReference>
<organism evidence="2 3">
    <name type="scientific">Pedobacter africanus</name>
    <dbReference type="NCBI Taxonomy" id="151894"/>
    <lineage>
        <taxon>Bacteria</taxon>
        <taxon>Pseudomonadati</taxon>
        <taxon>Bacteroidota</taxon>
        <taxon>Sphingobacteriia</taxon>
        <taxon>Sphingobacteriales</taxon>
        <taxon>Sphingobacteriaceae</taxon>
        <taxon>Pedobacter</taxon>
    </lineage>
</organism>
<dbReference type="Pfam" id="PF00583">
    <property type="entry name" value="Acetyltransf_1"/>
    <property type="match status" value="1"/>
</dbReference>
<dbReference type="InterPro" id="IPR016181">
    <property type="entry name" value="Acyl_CoA_acyltransferase"/>
</dbReference>
<evidence type="ECO:0000313" key="3">
    <source>
        <dbReference type="Proteomes" id="UP000192756"/>
    </source>
</evidence>
<sequence>MINCSIQKTTEITHFYALIRLFEEVFEMKDFVMPPADHLEKLLARDDFFVFVALLDGQVIGGLTSYTLRQYYSTSPLVYIYDLAVAIEYQRKGIGRMLIADIQNYCKGIGVEEVFVQADVADGYALDFYRSTGATAEDVVHFYYPLK</sequence>
<dbReference type="PROSITE" id="PS51186">
    <property type="entry name" value="GNAT"/>
    <property type="match status" value="1"/>
</dbReference>
<proteinExistence type="predicted"/>